<evidence type="ECO:0008006" key="3">
    <source>
        <dbReference type="Google" id="ProtNLM"/>
    </source>
</evidence>
<organism evidence="1 2">
    <name type="scientific">Variovorax paradoxus</name>
    <dbReference type="NCBI Taxonomy" id="34073"/>
    <lineage>
        <taxon>Bacteria</taxon>
        <taxon>Pseudomonadati</taxon>
        <taxon>Pseudomonadota</taxon>
        <taxon>Betaproteobacteria</taxon>
        <taxon>Burkholderiales</taxon>
        <taxon>Comamonadaceae</taxon>
        <taxon>Variovorax</taxon>
    </lineage>
</organism>
<name>A0A6I6HLT7_VARPD</name>
<dbReference type="OrthoDB" id="5522207at2"/>
<accession>A0A6I6HLT7</accession>
<dbReference type="EMBL" id="CP046622">
    <property type="protein sequence ID" value="QGW83817.1"/>
    <property type="molecule type" value="Genomic_DNA"/>
</dbReference>
<dbReference type="RefSeq" id="WP_157615244.1">
    <property type="nucleotide sequence ID" value="NZ_CP046622.1"/>
</dbReference>
<dbReference type="AlphaFoldDB" id="A0A6I6HLT7"/>
<proteinExistence type="predicted"/>
<sequence length="113" mass="11935">MPIDRVSAPAQGTEVLKPAAPLFETGAVVITPAVLAFLAKHAICPAALLSRHQCGDWGSVGHKEAKANDRALRSGAQLMGVHVVGHVVVWVVTEAASRGGNRTSTRLLFPEEY</sequence>
<evidence type="ECO:0000313" key="2">
    <source>
        <dbReference type="Proteomes" id="UP000425817"/>
    </source>
</evidence>
<reference evidence="1 2" key="1">
    <citation type="submission" date="2019-12" db="EMBL/GenBank/DDBJ databases">
        <title>Hybrid Genome Assemblies of two High G+C Isolates from Undergraduate Microbiology Courses.</title>
        <authorList>
            <person name="Ne Ville C.J."/>
            <person name="Enright D."/>
            <person name="Hernandez I."/>
            <person name="Dodsworth J."/>
            <person name="Orwin P.M."/>
        </authorList>
    </citation>
    <scope>NUCLEOTIDE SEQUENCE [LARGE SCALE GENOMIC DNA]</scope>
    <source>
        <strain evidence="1 2">CSUSB</strain>
    </source>
</reference>
<protein>
    <recommendedName>
        <fullName evidence="3">Type I restriction endonuclease subunit M</fullName>
    </recommendedName>
</protein>
<gene>
    <name evidence="1" type="ORF">GOQ09_20525</name>
</gene>
<evidence type="ECO:0000313" key="1">
    <source>
        <dbReference type="EMBL" id="QGW83817.1"/>
    </source>
</evidence>
<dbReference type="Proteomes" id="UP000425817">
    <property type="component" value="Chromosome"/>
</dbReference>